<dbReference type="EMBL" id="KB908493">
    <property type="protein sequence ID" value="EOA90546.1"/>
    <property type="molecule type" value="Genomic_DNA"/>
</dbReference>
<feature type="domain" description="DUF7730" evidence="2">
    <location>
        <begin position="78"/>
        <end position="327"/>
    </location>
</feature>
<evidence type="ECO:0000256" key="1">
    <source>
        <dbReference type="SAM" id="MobiDB-lite"/>
    </source>
</evidence>
<accession>R0J197</accession>
<keyword evidence="4" id="KW-1185">Reference proteome</keyword>
<dbReference type="GeneID" id="19401407"/>
<feature type="region of interest" description="Disordered" evidence="1">
    <location>
        <begin position="17"/>
        <end position="73"/>
    </location>
</feature>
<dbReference type="InterPro" id="IPR056632">
    <property type="entry name" value="DUF7730"/>
</dbReference>
<feature type="region of interest" description="Disordered" evidence="1">
    <location>
        <begin position="125"/>
        <end position="147"/>
    </location>
</feature>
<gene>
    <name evidence="3" type="ORF">SETTUDRAFT_175559</name>
</gene>
<reference evidence="3 4" key="1">
    <citation type="journal article" date="2012" name="PLoS Pathog.">
        <title>Diverse lifestyles and strategies of plant pathogenesis encoded in the genomes of eighteen Dothideomycetes fungi.</title>
        <authorList>
            <person name="Ohm R.A."/>
            <person name="Feau N."/>
            <person name="Henrissat B."/>
            <person name="Schoch C.L."/>
            <person name="Horwitz B.A."/>
            <person name="Barry K.W."/>
            <person name="Condon B.J."/>
            <person name="Copeland A.C."/>
            <person name="Dhillon B."/>
            <person name="Glaser F."/>
            <person name="Hesse C.N."/>
            <person name="Kosti I."/>
            <person name="LaButti K."/>
            <person name="Lindquist E.A."/>
            <person name="Lucas S."/>
            <person name="Salamov A.A."/>
            <person name="Bradshaw R.E."/>
            <person name="Ciuffetti L."/>
            <person name="Hamelin R.C."/>
            <person name="Kema G.H.J."/>
            <person name="Lawrence C."/>
            <person name="Scott J.A."/>
            <person name="Spatafora J.W."/>
            <person name="Turgeon B.G."/>
            <person name="de Wit P.J.G.M."/>
            <person name="Zhong S."/>
            <person name="Goodwin S.B."/>
            <person name="Grigoriev I.V."/>
        </authorList>
    </citation>
    <scope>NUCLEOTIDE SEQUENCE [LARGE SCALE GENOMIC DNA]</scope>
    <source>
        <strain evidence="4">28A</strain>
    </source>
</reference>
<reference evidence="3 4" key="2">
    <citation type="journal article" date="2013" name="PLoS Genet.">
        <title>Comparative genome structure, secondary metabolite, and effector coding capacity across Cochliobolus pathogens.</title>
        <authorList>
            <person name="Condon B.J."/>
            <person name="Leng Y."/>
            <person name="Wu D."/>
            <person name="Bushley K.E."/>
            <person name="Ohm R.A."/>
            <person name="Otillar R."/>
            <person name="Martin J."/>
            <person name="Schackwitz W."/>
            <person name="Grimwood J."/>
            <person name="MohdZainudin N."/>
            <person name="Xue C."/>
            <person name="Wang R."/>
            <person name="Manning V.A."/>
            <person name="Dhillon B."/>
            <person name="Tu Z.J."/>
            <person name="Steffenson B.J."/>
            <person name="Salamov A."/>
            <person name="Sun H."/>
            <person name="Lowry S."/>
            <person name="LaButti K."/>
            <person name="Han J."/>
            <person name="Copeland A."/>
            <person name="Lindquist E."/>
            <person name="Barry K."/>
            <person name="Schmutz J."/>
            <person name="Baker S.E."/>
            <person name="Ciuffetti L.M."/>
            <person name="Grigoriev I.V."/>
            <person name="Zhong S."/>
            <person name="Turgeon B.G."/>
        </authorList>
    </citation>
    <scope>NUCLEOTIDE SEQUENCE [LARGE SCALE GENOMIC DNA]</scope>
    <source>
        <strain evidence="4">28A</strain>
    </source>
</reference>
<dbReference type="PANTHER" id="PTHR38790:SF9">
    <property type="entry name" value="F-BOX DOMAIN-CONTAINING PROTEIN"/>
    <property type="match status" value="1"/>
</dbReference>
<dbReference type="STRING" id="671987.R0J197"/>
<feature type="compositionally biased region" description="Low complexity" evidence="1">
    <location>
        <begin position="24"/>
        <end position="33"/>
    </location>
</feature>
<dbReference type="Pfam" id="PF24864">
    <property type="entry name" value="DUF7730"/>
    <property type="match status" value="1"/>
</dbReference>
<proteinExistence type="predicted"/>
<feature type="compositionally biased region" description="Low complexity" evidence="1">
    <location>
        <begin position="132"/>
        <end position="143"/>
    </location>
</feature>
<organism evidence="3 4">
    <name type="scientific">Exserohilum turcicum (strain 28A)</name>
    <name type="common">Northern leaf blight fungus</name>
    <name type="synonym">Setosphaeria turcica</name>
    <dbReference type="NCBI Taxonomy" id="671987"/>
    <lineage>
        <taxon>Eukaryota</taxon>
        <taxon>Fungi</taxon>
        <taxon>Dikarya</taxon>
        <taxon>Ascomycota</taxon>
        <taxon>Pezizomycotina</taxon>
        <taxon>Dothideomycetes</taxon>
        <taxon>Pleosporomycetidae</taxon>
        <taxon>Pleosporales</taxon>
        <taxon>Pleosporineae</taxon>
        <taxon>Pleosporaceae</taxon>
        <taxon>Exserohilum</taxon>
    </lineage>
</organism>
<protein>
    <recommendedName>
        <fullName evidence="2">DUF7730 domain-containing protein</fullName>
    </recommendedName>
</protein>
<dbReference type="AlphaFoldDB" id="R0J197"/>
<sequence length="338" mass="38248">MKLKASLLVRLPGIRWSPHDIDSSEPSSSASPSKPKPRIPFSLRSSAPDTAILRPRKSSLKPSSAAEPNVRIDARTRAQNQALFFARLPLELRHMVYEYVMGGEVLHLTLSTKRRFGHCICDEGREDEEHNGNSNHNPNSSSGATNNSKQCACRVLVGGRKDARRLDGGGVSLARTCRRMYAEALPYLYRAHAFSLLHITHLLYLPSSVPQLHLNVIRVLRLRWAIRALPYLRRGPSNRVAYREDTGNWERAWGIMAGMQGLRELYVVLVDPSPQQLWERNWLELEDILLESVRGVTRPRDAVVVMPYQSCGVDWDMRGSPVVLKRPEDGDIETEDEE</sequence>
<dbReference type="RefSeq" id="XP_008022363.1">
    <property type="nucleotide sequence ID" value="XM_008024172.1"/>
</dbReference>
<evidence type="ECO:0000313" key="4">
    <source>
        <dbReference type="Proteomes" id="UP000016935"/>
    </source>
</evidence>
<dbReference type="OrthoDB" id="4757095at2759"/>
<dbReference type="HOGENOM" id="CLU_075337_0_0_1"/>
<evidence type="ECO:0000259" key="2">
    <source>
        <dbReference type="Pfam" id="PF24864"/>
    </source>
</evidence>
<dbReference type="eggNOG" id="ENOG502SSV2">
    <property type="taxonomic scope" value="Eukaryota"/>
</dbReference>
<dbReference type="PANTHER" id="PTHR38790">
    <property type="entry name" value="2EXR DOMAIN-CONTAINING PROTEIN-RELATED"/>
    <property type="match status" value="1"/>
</dbReference>
<dbReference type="Proteomes" id="UP000016935">
    <property type="component" value="Unassembled WGS sequence"/>
</dbReference>
<evidence type="ECO:0000313" key="3">
    <source>
        <dbReference type="EMBL" id="EOA90546.1"/>
    </source>
</evidence>
<name>R0J197_EXST2</name>